<dbReference type="PROSITE" id="PS51253">
    <property type="entry name" value="HTH_CENPB"/>
    <property type="match status" value="2"/>
</dbReference>
<dbReference type="InterPro" id="IPR006600">
    <property type="entry name" value="HTH_CenpB_DNA-bd_dom"/>
</dbReference>
<dbReference type="GO" id="GO:0003677">
    <property type="term" value="F:DNA binding"/>
    <property type="evidence" value="ECO:0007669"/>
    <property type="project" value="UniProtKB-KW"/>
</dbReference>
<evidence type="ECO:0000259" key="4">
    <source>
        <dbReference type="PROSITE" id="PS51253"/>
    </source>
</evidence>
<dbReference type="Pfam" id="PF03221">
    <property type="entry name" value="HTH_Tnp_Tc5"/>
    <property type="match status" value="2"/>
</dbReference>
<dbReference type="GO" id="GO:0005634">
    <property type="term" value="C:nucleus"/>
    <property type="evidence" value="ECO:0007669"/>
    <property type="project" value="UniProtKB-SubCell"/>
</dbReference>
<evidence type="ECO:0000313" key="5">
    <source>
        <dbReference type="Proteomes" id="UP000887540"/>
    </source>
</evidence>
<reference evidence="6" key="1">
    <citation type="submission" date="2022-11" db="UniProtKB">
        <authorList>
            <consortium name="WormBaseParasite"/>
        </authorList>
    </citation>
    <scope>IDENTIFICATION</scope>
</reference>
<accession>A0A914E7K9</accession>
<proteinExistence type="predicted"/>
<protein>
    <submittedName>
        <fullName evidence="6">HTH CENPB-type domain-containing protein</fullName>
    </submittedName>
</protein>
<feature type="domain" description="HTH CENPB-type" evidence="4">
    <location>
        <begin position="188"/>
        <end position="264"/>
    </location>
</feature>
<evidence type="ECO:0000256" key="1">
    <source>
        <dbReference type="ARBA" id="ARBA00004123"/>
    </source>
</evidence>
<evidence type="ECO:0000256" key="3">
    <source>
        <dbReference type="SAM" id="MobiDB-lite"/>
    </source>
</evidence>
<feature type="region of interest" description="Disordered" evidence="3">
    <location>
        <begin position="263"/>
        <end position="294"/>
    </location>
</feature>
<feature type="domain" description="HTH CENPB-type" evidence="4">
    <location>
        <begin position="375"/>
        <end position="451"/>
    </location>
</feature>
<feature type="region of interest" description="Disordered" evidence="3">
    <location>
        <begin position="110"/>
        <end position="132"/>
    </location>
</feature>
<keyword evidence="5" id="KW-1185">Reference proteome</keyword>
<dbReference type="InterPro" id="IPR009057">
    <property type="entry name" value="Homeodomain-like_sf"/>
</dbReference>
<dbReference type="SMART" id="SM00674">
    <property type="entry name" value="CENPB"/>
    <property type="match status" value="2"/>
</dbReference>
<feature type="compositionally biased region" description="Basic and acidic residues" evidence="3">
    <location>
        <begin position="280"/>
        <end position="294"/>
    </location>
</feature>
<evidence type="ECO:0000313" key="6">
    <source>
        <dbReference type="WBParaSite" id="ACRNAN_scaffold596.g16939.t1"/>
    </source>
</evidence>
<dbReference type="SUPFAM" id="SSF46689">
    <property type="entry name" value="Homeodomain-like"/>
    <property type="match status" value="3"/>
</dbReference>
<dbReference type="InterPro" id="IPR050863">
    <property type="entry name" value="CenT-Element_Derived"/>
</dbReference>
<dbReference type="WBParaSite" id="ACRNAN_scaffold596.g16939.t1">
    <property type="protein sequence ID" value="ACRNAN_scaffold596.g16939.t1"/>
    <property type="gene ID" value="ACRNAN_scaffold596.g16939"/>
</dbReference>
<sequence length="490" mass="56494">MGSTSITPGVLYLSAFQRPVIPELMNHSHAAHFISPIFGALTPILESAALSQENPLDLSSKLLANSSIRQASVIQHTKSVTQDATAEILPTCFHPKVDLQRLRRISGNNSVLDEMHPRQSDENSSNQSATNRMSYPREFKLMVIEYFYANGQNKYRTCKEFQITKSMLNGWLQKADKIRLSRPGSLKSGRSGRRPQFPDIEKQLYELFSHEVDKGNKVGNRWIRDMARMLAKQQCSRQELDGMCQFSERWLSNFKKRYKINLSKDNDTTSGGDSSCSASSHHDYEDSSMEKVAEHEKHNETLIMTNELDETESEHDSENGIESMLEEAHKTRPNSRQLVQEILNQPGELPIQAFYKRFPWLCKRTQPQKEKGSEPNRRGRKVQFPEVERLLHERVLARIAQNGRVSNKWLQQNAKEIAKLLDPSFKISSRFQFSDHWLHNFKKRYGLTLKATKQEKTPETKQENLSSSAFPQGWPGNEMLQVYLKRYFVT</sequence>
<comment type="subcellular location">
    <subcellularLocation>
        <location evidence="1">Nucleus</location>
    </subcellularLocation>
</comment>
<dbReference type="PANTHER" id="PTHR19303:SF73">
    <property type="entry name" value="PROTEIN PDC2"/>
    <property type="match status" value="1"/>
</dbReference>
<feature type="compositionally biased region" description="Polar residues" evidence="3">
    <location>
        <begin position="122"/>
        <end position="132"/>
    </location>
</feature>
<dbReference type="Proteomes" id="UP000887540">
    <property type="component" value="Unplaced"/>
</dbReference>
<dbReference type="AlphaFoldDB" id="A0A914E7K9"/>
<dbReference type="PANTHER" id="PTHR19303">
    <property type="entry name" value="TRANSPOSON"/>
    <property type="match status" value="1"/>
</dbReference>
<evidence type="ECO:0000256" key="2">
    <source>
        <dbReference type="ARBA" id="ARBA00023125"/>
    </source>
</evidence>
<dbReference type="Gene3D" id="1.10.10.60">
    <property type="entry name" value="Homeodomain-like"/>
    <property type="match status" value="3"/>
</dbReference>
<feature type="compositionally biased region" description="Low complexity" evidence="3">
    <location>
        <begin position="268"/>
        <end position="279"/>
    </location>
</feature>
<keyword evidence="2" id="KW-0238">DNA-binding</keyword>
<organism evidence="5 6">
    <name type="scientific">Acrobeloides nanus</name>
    <dbReference type="NCBI Taxonomy" id="290746"/>
    <lineage>
        <taxon>Eukaryota</taxon>
        <taxon>Metazoa</taxon>
        <taxon>Ecdysozoa</taxon>
        <taxon>Nematoda</taxon>
        <taxon>Chromadorea</taxon>
        <taxon>Rhabditida</taxon>
        <taxon>Tylenchina</taxon>
        <taxon>Cephalobomorpha</taxon>
        <taxon>Cephaloboidea</taxon>
        <taxon>Cephalobidae</taxon>
        <taxon>Acrobeloides</taxon>
    </lineage>
</organism>
<name>A0A914E7K9_9BILA</name>